<evidence type="ECO:0000256" key="7">
    <source>
        <dbReference type="ARBA" id="ARBA00022840"/>
    </source>
</evidence>
<keyword evidence="5 10" id="KW-0548">Nucleotidyltransferase</keyword>
<dbReference type="CDD" id="cd02165">
    <property type="entry name" value="NMNAT"/>
    <property type="match status" value="1"/>
</dbReference>
<comment type="function">
    <text evidence="1 10">Catalyzes the reversible adenylation of nicotinate mononucleotide (NaMN) to nicotinic acid adenine dinucleotide (NaAD).</text>
</comment>
<dbReference type="HAMAP" id="MF_00244">
    <property type="entry name" value="NaMN_adenylyltr"/>
    <property type="match status" value="1"/>
</dbReference>
<organism evidence="12 13">
    <name type="scientific">Ruthenibacterium intestinale</name>
    <dbReference type="NCBI Taxonomy" id="3133163"/>
    <lineage>
        <taxon>Bacteria</taxon>
        <taxon>Bacillati</taxon>
        <taxon>Bacillota</taxon>
        <taxon>Clostridia</taxon>
        <taxon>Eubacteriales</taxon>
        <taxon>Oscillospiraceae</taxon>
        <taxon>Ruthenibacterium</taxon>
    </lineage>
</organism>
<dbReference type="PANTHER" id="PTHR39321:SF3">
    <property type="entry name" value="PHOSPHOPANTETHEINE ADENYLYLTRANSFERASE"/>
    <property type="match status" value="1"/>
</dbReference>
<dbReference type="GO" id="GO:0004515">
    <property type="term" value="F:nicotinate-nucleotide adenylyltransferase activity"/>
    <property type="evidence" value="ECO:0007669"/>
    <property type="project" value="UniProtKB-EC"/>
</dbReference>
<feature type="domain" description="Cytidyltransferase-like" evidence="11">
    <location>
        <begin position="7"/>
        <end position="173"/>
    </location>
</feature>
<comment type="catalytic activity">
    <reaction evidence="9 10">
        <text>nicotinate beta-D-ribonucleotide + ATP + H(+) = deamido-NAD(+) + diphosphate</text>
        <dbReference type="Rhea" id="RHEA:22860"/>
        <dbReference type="ChEBI" id="CHEBI:15378"/>
        <dbReference type="ChEBI" id="CHEBI:30616"/>
        <dbReference type="ChEBI" id="CHEBI:33019"/>
        <dbReference type="ChEBI" id="CHEBI:57502"/>
        <dbReference type="ChEBI" id="CHEBI:58437"/>
        <dbReference type="EC" id="2.7.7.18"/>
    </reaction>
</comment>
<gene>
    <name evidence="10 12" type="primary">nadD</name>
    <name evidence="12" type="ORF">WMO24_09165</name>
</gene>
<proteinExistence type="inferred from homology"/>
<dbReference type="Gene3D" id="3.40.50.620">
    <property type="entry name" value="HUPs"/>
    <property type="match status" value="1"/>
</dbReference>
<evidence type="ECO:0000256" key="8">
    <source>
        <dbReference type="ARBA" id="ARBA00023027"/>
    </source>
</evidence>
<keyword evidence="13" id="KW-1185">Reference proteome</keyword>
<name>A0ABV1GFK9_9FIRM</name>
<dbReference type="Pfam" id="PF01467">
    <property type="entry name" value="CTP_transf_like"/>
    <property type="match status" value="1"/>
</dbReference>
<evidence type="ECO:0000256" key="4">
    <source>
        <dbReference type="ARBA" id="ARBA00022679"/>
    </source>
</evidence>
<dbReference type="InterPro" id="IPR004821">
    <property type="entry name" value="Cyt_trans-like"/>
</dbReference>
<comment type="similarity">
    <text evidence="10">Belongs to the NadD family.</text>
</comment>
<dbReference type="SUPFAM" id="SSF52374">
    <property type="entry name" value="Nucleotidylyl transferase"/>
    <property type="match status" value="1"/>
</dbReference>
<evidence type="ECO:0000256" key="6">
    <source>
        <dbReference type="ARBA" id="ARBA00022741"/>
    </source>
</evidence>
<dbReference type="PANTHER" id="PTHR39321">
    <property type="entry name" value="NICOTINATE-NUCLEOTIDE ADENYLYLTRANSFERASE-RELATED"/>
    <property type="match status" value="1"/>
</dbReference>
<dbReference type="EMBL" id="JBBMFA010000092">
    <property type="protein sequence ID" value="MEQ2520594.1"/>
    <property type="molecule type" value="Genomic_DNA"/>
</dbReference>
<dbReference type="InterPro" id="IPR014729">
    <property type="entry name" value="Rossmann-like_a/b/a_fold"/>
</dbReference>
<keyword evidence="3 10" id="KW-0662">Pyridine nucleotide biosynthesis</keyword>
<evidence type="ECO:0000256" key="5">
    <source>
        <dbReference type="ARBA" id="ARBA00022695"/>
    </source>
</evidence>
<accession>A0ABV1GFK9</accession>
<dbReference type="NCBIfam" id="TIGR00125">
    <property type="entry name" value="cyt_tran_rel"/>
    <property type="match status" value="1"/>
</dbReference>
<dbReference type="EC" id="2.7.7.18" evidence="10"/>
<evidence type="ECO:0000313" key="12">
    <source>
        <dbReference type="EMBL" id="MEQ2520594.1"/>
    </source>
</evidence>
<keyword evidence="4 10" id="KW-0808">Transferase</keyword>
<dbReference type="NCBIfam" id="TIGR00482">
    <property type="entry name" value="nicotinate (nicotinamide) nucleotide adenylyltransferase"/>
    <property type="match status" value="1"/>
</dbReference>
<dbReference type="Proteomes" id="UP001477672">
    <property type="component" value="Unassembled WGS sequence"/>
</dbReference>
<comment type="pathway">
    <text evidence="2 10">Cofactor biosynthesis; NAD(+) biosynthesis; deamido-NAD(+) from nicotinate D-ribonucleotide: step 1/1.</text>
</comment>
<evidence type="ECO:0000256" key="1">
    <source>
        <dbReference type="ARBA" id="ARBA00002324"/>
    </source>
</evidence>
<dbReference type="RefSeq" id="WP_349216135.1">
    <property type="nucleotide sequence ID" value="NZ_JBBMFA010000092.1"/>
</dbReference>
<evidence type="ECO:0000313" key="13">
    <source>
        <dbReference type="Proteomes" id="UP001477672"/>
    </source>
</evidence>
<evidence type="ECO:0000256" key="10">
    <source>
        <dbReference type="HAMAP-Rule" id="MF_00244"/>
    </source>
</evidence>
<evidence type="ECO:0000256" key="2">
    <source>
        <dbReference type="ARBA" id="ARBA00005019"/>
    </source>
</evidence>
<evidence type="ECO:0000256" key="3">
    <source>
        <dbReference type="ARBA" id="ARBA00022642"/>
    </source>
</evidence>
<evidence type="ECO:0000259" key="11">
    <source>
        <dbReference type="Pfam" id="PF01467"/>
    </source>
</evidence>
<keyword evidence="6 10" id="KW-0547">Nucleotide-binding</keyword>
<reference evidence="12 13" key="1">
    <citation type="submission" date="2024-03" db="EMBL/GenBank/DDBJ databases">
        <title>Human intestinal bacterial collection.</title>
        <authorList>
            <person name="Pauvert C."/>
            <person name="Hitch T.C.A."/>
            <person name="Clavel T."/>
        </authorList>
    </citation>
    <scope>NUCLEOTIDE SEQUENCE [LARGE SCALE GENOMIC DNA]</scope>
    <source>
        <strain evidence="12 13">CLA-JM-H11</strain>
    </source>
</reference>
<keyword evidence="8 10" id="KW-0520">NAD</keyword>
<sequence>MSRRILLFGGTFDPPHNGHMELLRGAMAAVQPDLVVVEPAGTPPHKHASATPAGIRLAMCQCFLDVDRQILLDDTEILRGGKSYTLDTVNEMYRRYPDGTLYFSMGSDMLLYFRKWHGYRELLQKMVLVVHSRRGEDVQPLHAFARDLEQEGGRILFAPARILEISSTQIRSRVQRGEPLDGLVPASVEEMIDRYALYQPEEREV</sequence>
<protein>
    <recommendedName>
        <fullName evidence="10">Probable nicotinate-nucleotide adenylyltransferase</fullName>
        <ecNumber evidence="10">2.7.7.18</ecNumber>
    </recommendedName>
    <alternativeName>
        <fullName evidence="10">Deamido-NAD(+) diphosphorylase</fullName>
    </alternativeName>
    <alternativeName>
        <fullName evidence="10">Deamido-NAD(+) pyrophosphorylase</fullName>
    </alternativeName>
    <alternativeName>
        <fullName evidence="10">Nicotinate mononucleotide adenylyltransferase</fullName>
        <shortName evidence="10">NaMN adenylyltransferase</shortName>
    </alternativeName>
</protein>
<dbReference type="InterPro" id="IPR005248">
    <property type="entry name" value="NadD/NMNAT"/>
</dbReference>
<comment type="caution">
    <text evidence="12">The sequence shown here is derived from an EMBL/GenBank/DDBJ whole genome shotgun (WGS) entry which is preliminary data.</text>
</comment>
<keyword evidence="7 10" id="KW-0067">ATP-binding</keyword>
<evidence type="ECO:0000256" key="9">
    <source>
        <dbReference type="ARBA" id="ARBA00048721"/>
    </source>
</evidence>